<evidence type="ECO:0000313" key="2">
    <source>
        <dbReference type="EMBL" id="ABJ08630.1"/>
    </source>
</evidence>
<evidence type="ECO:0000256" key="1">
    <source>
        <dbReference type="SAM" id="Phobius"/>
    </source>
</evidence>
<dbReference type="AlphaFoldDB" id="Q07HF4"/>
<evidence type="ECO:0008006" key="3">
    <source>
        <dbReference type="Google" id="ProtNLM"/>
    </source>
</evidence>
<dbReference type="STRING" id="316055.RPE_4711"/>
<name>Q07HF4_RHOP5</name>
<dbReference type="OrthoDB" id="5360192at2"/>
<reference evidence="2" key="1">
    <citation type="submission" date="2006-09" db="EMBL/GenBank/DDBJ databases">
        <title>Complete sequence of Rhodopseudomonas palustris BisA53.</title>
        <authorList>
            <consortium name="US DOE Joint Genome Institute"/>
            <person name="Copeland A."/>
            <person name="Lucas S."/>
            <person name="Lapidus A."/>
            <person name="Barry K."/>
            <person name="Detter J.C."/>
            <person name="Glavina del Rio T."/>
            <person name="Hammon N."/>
            <person name="Israni S."/>
            <person name="Dalin E."/>
            <person name="Tice H."/>
            <person name="Pitluck S."/>
            <person name="Chain P."/>
            <person name="Malfatti S."/>
            <person name="Shin M."/>
            <person name="Vergez L."/>
            <person name="Schmutz J."/>
            <person name="Larimer F."/>
            <person name="Land M."/>
            <person name="Hauser L."/>
            <person name="Pelletier D.A."/>
            <person name="Kyrpides N."/>
            <person name="Kim E."/>
            <person name="Harwood C.S."/>
            <person name="Oda Y."/>
            <person name="Richardson P."/>
        </authorList>
    </citation>
    <scope>NUCLEOTIDE SEQUENCE [LARGE SCALE GENOMIC DNA]</scope>
    <source>
        <strain evidence="2">BisA53</strain>
    </source>
</reference>
<dbReference type="HOGENOM" id="CLU_133181_2_1_5"/>
<dbReference type="Pfam" id="PF10990">
    <property type="entry name" value="DUF2809"/>
    <property type="match status" value="1"/>
</dbReference>
<dbReference type="eggNOG" id="COG2205">
    <property type="taxonomic scope" value="Bacteria"/>
</dbReference>
<accession>Q07HF4</accession>
<dbReference type="KEGG" id="rpe:RPE_4711"/>
<feature type="transmembrane region" description="Helical" evidence="1">
    <location>
        <begin position="39"/>
        <end position="56"/>
    </location>
</feature>
<protein>
    <recommendedName>
        <fullName evidence="3">DUF2809 domain-containing protein</fullName>
    </recommendedName>
</protein>
<sequence>MKLVARQRYLVLVALLICIGLLTRWPVLGLPYTAAKYCGSVIWGGMIYCVVASILPTAGPLRISIMAGLLSAGIEFSQLWHTEELDAFRRTTIGVLLIGRFFSWWDILSYWIGIAAVGLFDTFVSRPEVTSKR</sequence>
<dbReference type="EMBL" id="CP000463">
    <property type="protein sequence ID" value="ABJ08630.1"/>
    <property type="molecule type" value="Genomic_DNA"/>
</dbReference>
<keyword evidence="1" id="KW-1133">Transmembrane helix</keyword>
<keyword evidence="1" id="KW-0812">Transmembrane</keyword>
<gene>
    <name evidence="2" type="ordered locus">RPE_4711</name>
</gene>
<dbReference type="InterPro" id="IPR021257">
    <property type="entry name" value="DUF2809"/>
</dbReference>
<keyword evidence="1" id="KW-0472">Membrane</keyword>
<proteinExistence type="predicted"/>
<organism evidence="2">
    <name type="scientific">Rhodopseudomonas palustris (strain BisA53)</name>
    <dbReference type="NCBI Taxonomy" id="316055"/>
    <lineage>
        <taxon>Bacteria</taxon>
        <taxon>Pseudomonadati</taxon>
        <taxon>Pseudomonadota</taxon>
        <taxon>Alphaproteobacteria</taxon>
        <taxon>Hyphomicrobiales</taxon>
        <taxon>Nitrobacteraceae</taxon>
        <taxon>Rhodopseudomonas</taxon>
    </lineage>
</organism>
<feature type="transmembrane region" description="Helical" evidence="1">
    <location>
        <begin position="101"/>
        <end position="124"/>
    </location>
</feature>